<dbReference type="InterPro" id="IPR054593">
    <property type="entry name" value="Beta-mannosidase-like_N2"/>
</dbReference>
<dbReference type="InterPro" id="IPR008979">
    <property type="entry name" value="Galactose-bd-like_sf"/>
</dbReference>
<reference evidence="5" key="1">
    <citation type="journal article" date="2019" name="Int. J. Syst. Evol. Microbiol.">
        <title>The Global Catalogue of Microorganisms (GCM) 10K type strain sequencing project: providing services to taxonomists for standard genome sequencing and annotation.</title>
        <authorList>
            <consortium name="The Broad Institute Genomics Platform"/>
            <consortium name="The Broad Institute Genome Sequencing Center for Infectious Disease"/>
            <person name="Wu L."/>
            <person name="Ma J."/>
        </authorList>
    </citation>
    <scope>NUCLEOTIDE SEQUENCE [LARGE SCALE GENOMIC DNA]</scope>
    <source>
        <strain evidence="5">CCUG 66188</strain>
    </source>
</reference>
<name>A0ABV9L0G9_9BACT</name>
<evidence type="ECO:0000256" key="1">
    <source>
        <dbReference type="ARBA" id="ARBA00022729"/>
    </source>
</evidence>
<dbReference type="RefSeq" id="WP_379999747.1">
    <property type="nucleotide sequence ID" value="NZ_JBHSGN010000121.1"/>
</dbReference>
<evidence type="ECO:0000256" key="2">
    <source>
        <dbReference type="ARBA" id="ARBA00022801"/>
    </source>
</evidence>
<keyword evidence="1" id="KW-0732">Signal</keyword>
<sequence length="1117" mass="126493">MKKIFLFIIISFLFLGDCFSQNLRQLWEKPSAETKSWTFWYWMNGAVNKKSITADLEAMKEIGLEGAYLMPIRGIPEKPYLTPVVEQLSPLWWEMVDFAFKEADRIGMKIAFHICDGFALAGGPWITPELSMQKVVWSQLDIQGGKQFNGTLPQPESYKGYYKDIAVYAFPTPDGEGISTETVKPRVTSSIADIDPQFLVKKDNKELLRSDDPCWIQLEFERPFTCRTIQLTGPSRSFQPQRLTIEASNDGRNYRKIVQLEPPRQGWQNDDFPMTHSIPGTTAKYFRLQYNLSGTEPGAEDLDAAKWKQNLKLKSIWMSSEARIHQYEGKTGDAWRVSARTTASQIPDNQCIDMKKMTDISSYLGTDGKLNWKAPEGKWTILRLGHTSTGHTNATGGGGIGLECDKFNPEAIRLQFNSWFGKAYEVAGPEIASRVLKVFHVDSWECGSQNWSPLFRDEFKSRRGYDIYDYLPVMAGFPVGSADMSERILYDVRQTIAELVVDKFYAVLKEEANAKGCEFSAENVSPTMVSDGMMHYKNTDIPMNEYWLQSPTHDKPNDVSDAISGAHIYGKNIVQAEAFTQLRLMFDEHPAMLKTLQDRHYALGVNRLSYHVYALNPWQDRKPGMTLDGIGLYFQRDQTWWKPGRAWVDYAQRCQALLQYGKPVADIAVFTGEELPRRSILPDRLVPFLPGLFGEKKLEWEKRRMANVGTPAREMPAGVNHSANITTSEDWVNCLRGYQYDSFNADVLLNRMKVEDGRIVLPDGMSYAVLVIPGKHPMQPEYRMSKAVARKLKEFSAQGAKIMIGGLPVETLDFKEEGEKIEWASASFVKLPYVKETFEDIGVGRDFAAMEKGIKGYARGIAYTHRQSDKADVYFVSNQQDKKRDLEVSLRSSGRIPELWNPVTGKTDTNASWSVVDGRTNIDLALEPNESCFIVLQTPTSATGGKGSIRKITDTIPLAGTWSVSFDKEKRGPTNPVMFETLTDWSRHKNDSIRYYSGTAIYRSTFNLNVADRDKFDIAFDEIANLAEVKINGKSCGIIWTKPYRLDISGAVKNGENTIEIEVVNTWANRILGDEYYNAEPDDNKKIWTNGTHHRRRDKTLAGSGLIGNVIIEKGNN</sequence>
<dbReference type="PANTHER" id="PTHR43817">
    <property type="entry name" value="GLYCOSYL HYDROLASE"/>
    <property type="match status" value="1"/>
</dbReference>
<dbReference type="NCBIfam" id="NF045579">
    <property type="entry name" value="rhamnoside_JR"/>
    <property type="match status" value="1"/>
</dbReference>
<proteinExistence type="predicted"/>
<keyword evidence="5" id="KW-1185">Reference proteome</keyword>
<dbReference type="Pfam" id="PF17132">
    <property type="entry name" value="Glyco_hydro_106"/>
    <property type="match status" value="2"/>
</dbReference>
<gene>
    <name evidence="4" type="ORF">ACFO6W_20050</name>
</gene>
<dbReference type="PANTHER" id="PTHR43817:SF1">
    <property type="entry name" value="HYDROLASE, FAMILY 43, PUTATIVE (AFU_ORTHOLOGUE AFUA_3G01660)-RELATED"/>
    <property type="match status" value="1"/>
</dbReference>
<organism evidence="4 5">
    <name type="scientific">Dysgonomonas termitidis</name>
    <dbReference type="NCBI Taxonomy" id="1516126"/>
    <lineage>
        <taxon>Bacteria</taxon>
        <taxon>Pseudomonadati</taxon>
        <taxon>Bacteroidota</taxon>
        <taxon>Bacteroidia</taxon>
        <taxon>Bacteroidales</taxon>
        <taxon>Dysgonomonadaceae</taxon>
        <taxon>Dysgonomonas</taxon>
    </lineage>
</organism>
<dbReference type="EMBL" id="JBHSGN010000121">
    <property type="protein sequence ID" value="MFC4675984.1"/>
    <property type="molecule type" value="Genomic_DNA"/>
</dbReference>
<evidence type="ECO:0000259" key="3">
    <source>
        <dbReference type="Pfam" id="PF22666"/>
    </source>
</evidence>
<dbReference type="GO" id="GO:0016787">
    <property type="term" value="F:hydrolase activity"/>
    <property type="evidence" value="ECO:0007669"/>
    <property type="project" value="UniProtKB-KW"/>
</dbReference>
<comment type="caution">
    <text evidence="4">The sequence shown here is derived from an EMBL/GenBank/DDBJ whole genome shotgun (WGS) entry which is preliminary data.</text>
</comment>
<feature type="domain" description="Beta-mannosidase-like galactose-binding" evidence="3">
    <location>
        <begin position="999"/>
        <end position="1069"/>
    </location>
</feature>
<dbReference type="Proteomes" id="UP001596023">
    <property type="component" value="Unassembled WGS sequence"/>
</dbReference>
<protein>
    <submittedName>
        <fullName evidence="4">Glycosyl hydrolase</fullName>
    </submittedName>
</protein>
<evidence type="ECO:0000313" key="5">
    <source>
        <dbReference type="Proteomes" id="UP001596023"/>
    </source>
</evidence>
<accession>A0ABV9L0G9</accession>
<keyword evidence="2 4" id="KW-0378">Hydrolase</keyword>
<dbReference type="SUPFAM" id="SSF49785">
    <property type="entry name" value="Galactose-binding domain-like"/>
    <property type="match status" value="2"/>
</dbReference>
<dbReference type="Gene3D" id="2.60.120.260">
    <property type="entry name" value="Galactose-binding domain-like"/>
    <property type="match status" value="2"/>
</dbReference>
<dbReference type="Pfam" id="PF22666">
    <property type="entry name" value="Glyco_hydro_2_N2"/>
    <property type="match status" value="1"/>
</dbReference>
<evidence type="ECO:0000313" key="4">
    <source>
        <dbReference type="EMBL" id="MFC4675984.1"/>
    </source>
</evidence>